<gene>
    <name evidence="2" type="primary">LOC118269046</name>
</gene>
<evidence type="ECO:0000313" key="1">
    <source>
        <dbReference type="Proteomes" id="UP000829999"/>
    </source>
</evidence>
<organism evidence="1 2">
    <name type="scientific">Spodoptera frugiperda</name>
    <name type="common">Fall armyworm</name>
    <dbReference type="NCBI Taxonomy" id="7108"/>
    <lineage>
        <taxon>Eukaryota</taxon>
        <taxon>Metazoa</taxon>
        <taxon>Ecdysozoa</taxon>
        <taxon>Arthropoda</taxon>
        <taxon>Hexapoda</taxon>
        <taxon>Insecta</taxon>
        <taxon>Pterygota</taxon>
        <taxon>Neoptera</taxon>
        <taxon>Endopterygota</taxon>
        <taxon>Lepidoptera</taxon>
        <taxon>Glossata</taxon>
        <taxon>Ditrysia</taxon>
        <taxon>Noctuoidea</taxon>
        <taxon>Noctuidae</taxon>
        <taxon>Amphipyrinae</taxon>
        <taxon>Spodoptera</taxon>
    </lineage>
</organism>
<dbReference type="GeneID" id="118269046"/>
<sequence length="146" mass="16691">MDSLCLCESSHKPSASRYDFVYEWWNKHQIFFNELPNSIVLDEEVDQNEVAPALELYEEASLSYSNYGWNEYGATLAQFGEEPLPYCYGGCEYGAAFAECEVTPLPFCYGPMMEYYDPTPSEHACVMSHYDPGPLPYYEPPRANSI</sequence>
<dbReference type="RefSeq" id="XP_035439816.2">
    <property type="nucleotide sequence ID" value="XM_035583923.2"/>
</dbReference>
<accession>A0A9R0EK30</accession>
<dbReference type="AlphaFoldDB" id="A0A9R0EK30"/>
<name>A0A9R0EK30_SPOFR</name>
<keyword evidence="1" id="KW-1185">Reference proteome</keyword>
<dbReference type="OrthoDB" id="7509998at2759"/>
<evidence type="ECO:0000313" key="2">
    <source>
        <dbReference type="RefSeq" id="XP_035439816.2"/>
    </source>
</evidence>
<proteinExistence type="predicted"/>
<dbReference type="Proteomes" id="UP000829999">
    <property type="component" value="Chromosome 2"/>
</dbReference>
<reference evidence="2" key="1">
    <citation type="submission" date="2025-08" db="UniProtKB">
        <authorList>
            <consortium name="RefSeq"/>
        </authorList>
    </citation>
    <scope>IDENTIFICATION</scope>
    <source>
        <tissue evidence="2">Whole larval tissue</tissue>
    </source>
</reference>
<protein>
    <submittedName>
        <fullName evidence="2">Uncharacterized protein LOC118269046</fullName>
    </submittedName>
</protein>